<sequence length="130" mass="13944">MARLTLVGVGSILGIITCDLLVDRLYVKLRKRHGNKIYPEGRLPLVVFGAFTLPSIIALYGWSAAAHLPVAVLLLAVVLMGFAMMCSMVPMLTYVTDAFELYSASALTAVLVTRCLAGTFLPLATSPLTD</sequence>
<proteinExistence type="predicted"/>
<protein>
    <submittedName>
        <fullName evidence="1">Uncharacterized protein</fullName>
    </submittedName>
</protein>
<keyword evidence="2" id="KW-1185">Reference proteome</keyword>
<gene>
    <name evidence="1" type="ORF">LTR37_017440</name>
</gene>
<dbReference type="Proteomes" id="UP001281147">
    <property type="component" value="Unassembled WGS sequence"/>
</dbReference>
<evidence type="ECO:0000313" key="2">
    <source>
        <dbReference type="Proteomes" id="UP001281147"/>
    </source>
</evidence>
<comment type="caution">
    <text evidence="1">The sequence shown here is derived from an EMBL/GenBank/DDBJ whole genome shotgun (WGS) entry which is preliminary data.</text>
</comment>
<reference evidence="1" key="1">
    <citation type="submission" date="2023-07" db="EMBL/GenBank/DDBJ databases">
        <title>Black Yeasts Isolated from many extreme environments.</title>
        <authorList>
            <person name="Coleine C."/>
            <person name="Stajich J.E."/>
            <person name="Selbmann L."/>
        </authorList>
    </citation>
    <scope>NUCLEOTIDE SEQUENCE</scope>
    <source>
        <strain evidence="1">CCFEE 5714</strain>
    </source>
</reference>
<accession>A0ACC3MKU1</accession>
<evidence type="ECO:0000313" key="1">
    <source>
        <dbReference type="EMBL" id="KAK3697494.1"/>
    </source>
</evidence>
<dbReference type="EMBL" id="JAUTXU010000225">
    <property type="protein sequence ID" value="KAK3697494.1"/>
    <property type="molecule type" value="Genomic_DNA"/>
</dbReference>
<organism evidence="1 2">
    <name type="scientific">Vermiconidia calcicola</name>
    <dbReference type="NCBI Taxonomy" id="1690605"/>
    <lineage>
        <taxon>Eukaryota</taxon>
        <taxon>Fungi</taxon>
        <taxon>Dikarya</taxon>
        <taxon>Ascomycota</taxon>
        <taxon>Pezizomycotina</taxon>
        <taxon>Dothideomycetes</taxon>
        <taxon>Dothideomycetidae</taxon>
        <taxon>Mycosphaerellales</taxon>
        <taxon>Extremaceae</taxon>
        <taxon>Vermiconidia</taxon>
    </lineage>
</organism>
<name>A0ACC3MKU1_9PEZI</name>